<protein>
    <submittedName>
        <fullName evidence="2">Right-handed parallel beta-helix repeat-containing protein</fullName>
    </submittedName>
</protein>
<proteinExistence type="predicted"/>
<dbReference type="InterPro" id="IPR006311">
    <property type="entry name" value="TAT_signal"/>
</dbReference>
<dbReference type="InterPro" id="IPR011050">
    <property type="entry name" value="Pectin_lyase_fold/virulence"/>
</dbReference>
<dbReference type="PROSITE" id="PS51318">
    <property type="entry name" value="TAT"/>
    <property type="match status" value="1"/>
</dbReference>
<dbReference type="Proteomes" id="UP001165580">
    <property type="component" value="Unassembled WGS sequence"/>
</dbReference>
<sequence length="591" mass="60373">MRTHPSPPTAPGSAPALNRRDLLRAGLLATPVVAAGLVWSPSSAPAQAATASTQAKAAAASTQAQAAPSGPVTSVLEHGAGPDRTGAQNATAFADAVAAVAEQGGGTVDFSDLPLAFDGALHMPPNVSARGGGIITFGDGAKWIYGSGHDSTSYASSVRGIRFTRSLASSDGLSIPKDSVFLQLEGCRDLTISGCAFHGAEVAISQPAAPALPNHANSMIVISGNHFSEVDYAWKASRHQKSKWGVNSDSVFSDNIVNHAYVTHVHCDSIDGVTVTGNVFFFPGHEESKASGPSRIRDKLHNVFIGESNWVHVHDNNCFEAGADAIRLEDARTANVTGNNIAWPGQVTPADGIAVTGNRAGETLKLVVASNQITFHTRHAVSVTGPAQAVGLGPDTVFFLADPPTYFGTVDLGSDDDHHRYFVDDSVSVLPTIASGASIRPGESDRLPSITGTGLTSFTVLGALGATAAASTTADFSSGATTATFSCQSTARGTTAYGGLVVVTARRHAADGSPAATYLLLVSKAPAPGGAATIESAVLVSAAGCTDGSTSEHPSFTWTLAGDRLVATAFGSTRGAGFRFDAVATGDLLLS</sequence>
<evidence type="ECO:0000313" key="2">
    <source>
        <dbReference type="EMBL" id="MCS5715315.1"/>
    </source>
</evidence>
<dbReference type="InterPro" id="IPR012334">
    <property type="entry name" value="Pectin_lyas_fold"/>
</dbReference>
<evidence type="ECO:0000256" key="1">
    <source>
        <dbReference type="SAM" id="MobiDB-lite"/>
    </source>
</evidence>
<dbReference type="Gene3D" id="2.160.20.10">
    <property type="entry name" value="Single-stranded right-handed beta-helix, Pectin lyase-like"/>
    <property type="match status" value="1"/>
</dbReference>
<organism evidence="2 3">
    <name type="scientific">Herbiconiux gentiana</name>
    <dbReference type="NCBI Taxonomy" id="2970912"/>
    <lineage>
        <taxon>Bacteria</taxon>
        <taxon>Bacillati</taxon>
        <taxon>Actinomycetota</taxon>
        <taxon>Actinomycetes</taxon>
        <taxon>Micrococcales</taxon>
        <taxon>Microbacteriaceae</taxon>
        <taxon>Herbiconiux</taxon>
    </lineage>
</organism>
<comment type="caution">
    <text evidence="2">The sequence shown here is derived from an EMBL/GenBank/DDBJ whole genome shotgun (WGS) entry which is preliminary data.</text>
</comment>
<gene>
    <name evidence="2" type="ORF">NVV95_12240</name>
</gene>
<name>A0ABT2GGH4_9MICO</name>
<dbReference type="EMBL" id="JANTEZ010000004">
    <property type="protein sequence ID" value="MCS5715315.1"/>
    <property type="molecule type" value="Genomic_DNA"/>
</dbReference>
<reference evidence="2" key="1">
    <citation type="submission" date="2022-08" db="EMBL/GenBank/DDBJ databases">
        <authorList>
            <person name="Deng Y."/>
            <person name="Han X.-F."/>
            <person name="Zhang Y.-Q."/>
        </authorList>
    </citation>
    <scope>NUCLEOTIDE SEQUENCE</scope>
    <source>
        <strain evidence="2">CPCC 205716</strain>
    </source>
</reference>
<evidence type="ECO:0000313" key="3">
    <source>
        <dbReference type="Proteomes" id="UP001165580"/>
    </source>
</evidence>
<feature type="compositionally biased region" description="Low complexity" evidence="1">
    <location>
        <begin position="60"/>
        <end position="69"/>
    </location>
</feature>
<dbReference type="RefSeq" id="WP_259486811.1">
    <property type="nucleotide sequence ID" value="NZ_JANTEZ010000004.1"/>
</dbReference>
<keyword evidence="3" id="KW-1185">Reference proteome</keyword>
<feature type="region of interest" description="Disordered" evidence="1">
    <location>
        <begin position="60"/>
        <end position="85"/>
    </location>
</feature>
<accession>A0ABT2GGH4</accession>
<dbReference type="SUPFAM" id="SSF51126">
    <property type="entry name" value="Pectin lyase-like"/>
    <property type="match status" value="1"/>
</dbReference>